<evidence type="ECO:0000313" key="1">
    <source>
        <dbReference type="EMBL" id="MFB5191691.1"/>
    </source>
</evidence>
<gene>
    <name evidence="1" type="ORF">KKP3000_000467</name>
</gene>
<sequence length="242" mass="27305">MSLIDLERAIVRTGGKYDAMVERCYYRPVAGEKLVFPLCAQIPGDVLYQCRSEDAVLAFLTLSPYPQLDSHTRLEKRFAACFHAAEQHALRGKAISLVVGDRVYFDNHNGKAVSPLVYDASNERTLLASLIQNGDLKLWERADSRMLRGSRTSATVLNRSCSNCMFHRESGSPGGAFHDRWCHLDLLDIDNDRAATCASYRLRQAHPRPQSERYVRVRADDIWIPPFAEFPQGPFSVATNDK</sequence>
<reference evidence="1 2" key="1">
    <citation type="journal article" date="2024" name="Int. J. Mol. Sci.">
        <title>Exploration of Alicyclobacillus spp. Genome in Search of Antibiotic Resistance.</title>
        <authorList>
            <person name="Bucka-Kolendo J."/>
            <person name="Kiousi D.E."/>
            <person name="Dekowska A."/>
            <person name="Mikolajczuk-Szczyrba A."/>
            <person name="Karadedos D.M."/>
            <person name="Michael P."/>
            <person name="Galanis A."/>
            <person name="Sokolowska B."/>
        </authorList>
    </citation>
    <scope>NUCLEOTIDE SEQUENCE [LARGE SCALE GENOMIC DNA]</scope>
    <source>
        <strain evidence="1 2">KKP 3000</strain>
    </source>
</reference>
<evidence type="ECO:0000313" key="2">
    <source>
        <dbReference type="Proteomes" id="UP001579974"/>
    </source>
</evidence>
<proteinExistence type="predicted"/>
<dbReference type="Proteomes" id="UP001579974">
    <property type="component" value="Unassembled WGS sequence"/>
</dbReference>
<name>A0ABV5AHE9_9BACL</name>
<organism evidence="1 2">
    <name type="scientific">Alicyclobacillus fastidiosus</name>
    <dbReference type="NCBI Taxonomy" id="392011"/>
    <lineage>
        <taxon>Bacteria</taxon>
        <taxon>Bacillati</taxon>
        <taxon>Bacillota</taxon>
        <taxon>Bacilli</taxon>
        <taxon>Bacillales</taxon>
        <taxon>Alicyclobacillaceae</taxon>
        <taxon>Alicyclobacillus</taxon>
    </lineage>
</organism>
<keyword evidence="2" id="KW-1185">Reference proteome</keyword>
<accession>A0ABV5AHE9</accession>
<dbReference type="RefSeq" id="WP_275474169.1">
    <property type="nucleotide sequence ID" value="NZ_CP162940.1"/>
</dbReference>
<protein>
    <submittedName>
        <fullName evidence="1">Uncharacterized protein</fullName>
    </submittedName>
</protein>
<dbReference type="EMBL" id="JBDXSU010000013">
    <property type="protein sequence ID" value="MFB5191691.1"/>
    <property type="molecule type" value="Genomic_DNA"/>
</dbReference>
<comment type="caution">
    <text evidence="1">The sequence shown here is derived from an EMBL/GenBank/DDBJ whole genome shotgun (WGS) entry which is preliminary data.</text>
</comment>